<dbReference type="Gene3D" id="1.20.1250.20">
    <property type="entry name" value="MFS general substrate transporter like domains"/>
    <property type="match status" value="1"/>
</dbReference>
<feature type="transmembrane region" description="Helical" evidence="6">
    <location>
        <begin position="222"/>
        <end position="243"/>
    </location>
</feature>
<reference evidence="8 9" key="1">
    <citation type="submission" date="2016-11" db="EMBL/GenBank/DDBJ databases">
        <authorList>
            <person name="Jaros S."/>
            <person name="Januszkiewicz K."/>
            <person name="Wedrychowicz H."/>
        </authorList>
    </citation>
    <scope>NUCLEOTIDE SEQUENCE [LARGE SCALE GENOMIC DNA]</scope>
    <source>
        <strain evidence="8 9">DSM 45408</strain>
    </source>
</reference>
<dbReference type="Proteomes" id="UP000184471">
    <property type="component" value="Unassembled WGS sequence"/>
</dbReference>
<keyword evidence="9" id="KW-1185">Reference proteome</keyword>
<feature type="transmembrane region" description="Helical" evidence="6">
    <location>
        <begin position="379"/>
        <end position="398"/>
    </location>
</feature>
<evidence type="ECO:0000256" key="2">
    <source>
        <dbReference type="ARBA" id="ARBA00022475"/>
    </source>
</evidence>
<dbReference type="InterPro" id="IPR036259">
    <property type="entry name" value="MFS_trans_sf"/>
</dbReference>
<feature type="transmembrane region" description="Helical" evidence="6">
    <location>
        <begin position="152"/>
        <end position="173"/>
    </location>
</feature>
<dbReference type="InterPro" id="IPR050189">
    <property type="entry name" value="MFS_Efflux_Transporters"/>
</dbReference>
<feature type="transmembrane region" description="Helical" evidence="6">
    <location>
        <begin position="258"/>
        <end position="276"/>
    </location>
</feature>
<feature type="transmembrane region" description="Helical" evidence="6">
    <location>
        <begin position="283"/>
        <end position="306"/>
    </location>
</feature>
<dbReference type="PANTHER" id="PTHR43124:SF3">
    <property type="entry name" value="CHLORAMPHENICOL EFFLUX PUMP RV0191"/>
    <property type="match status" value="1"/>
</dbReference>
<dbReference type="InterPro" id="IPR011701">
    <property type="entry name" value="MFS"/>
</dbReference>
<evidence type="ECO:0000259" key="7">
    <source>
        <dbReference type="PROSITE" id="PS50850"/>
    </source>
</evidence>
<evidence type="ECO:0000256" key="4">
    <source>
        <dbReference type="ARBA" id="ARBA00022989"/>
    </source>
</evidence>
<evidence type="ECO:0000313" key="8">
    <source>
        <dbReference type="EMBL" id="SHG65124.1"/>
    </source>
</evidence>
<evidence type="ECO:0000256" key="6">
    <source>
        <dbReference type="SAM" id="Phobius"/>
    </source>
</evidence>
<keyword evidence="2" id="KW-1003">Cell membrane</keyword>
<accession>A0A1M5LJ04</accession>
<organism evidence="8 9">
    <name type="scientific">Geodermatophilus nigrescens</name>
    <dbReference type="NCBI Taxonomy" id="1070870"/>
    <lineage>
        <taxon>Bacteria</taxon>
        <taxon>Bacillati</taxon>
        <taxon>Actinomycetota</taxon>
        <taxon>Actinomycetes</taxon>
        <taxon>Geodermatophilales</taxon>
        <taxon>Geodermatophilaceae</taxon>
        <taxon>Geodermatophilus</taxon>
    </lineage>
</organism>
<dbReference type="EMBL" id="FQVX01000003">
    <property type="protein sequence ID" value="SHG65124.1"/>
    <property type="molecule type" value="Genomic_DNA"/>
</dbReference>
<dbReference type="GO" id="GO:0005886">
    <property type="term" value="C:plasma membrane"/>
    <property type="evidence" value="ECO:0007669"/>
    <property type="project" value="UniProtKB-SubCell"/>
</dbReference>
<gene>
    <name evidence="8" type="ORF">SAMN05444351_2824</name>
</gene>
<feature type="transmembrane region" description="Helical" evidence="6">
    <location>
        <begin position="60"/>
        <end position="83"/>
    </location>
</feature>
<feature type="transmembrane region" description="Helical" evidence="6">
    <location>
        <begin position="312"/>
        <end position="332"/>
    </location>
</feature>
<dbReference type="InterPro" id="IPR020846">
    <property type="entry name" value="MFS_dom"/>
</dbReference>
<feature type="transmembrane region" description="Helical" evidence="6">
    <location>
        <begin position="128"/>
        <end position="145"/>
    </location>
</feature>
<name>A0A1M5LJ04_9ACTN</name>
<dbReference type="OrthoDB" id="9814237at2"/>
<keyword evidence="4 6" id="KW-1133">Transmembrane helix</keyword>
<feature type="transmembrane region" description="Helical" evidence="6">
    <location>
        <begin position="179"/>
        <end position="201"/>
    </location>
</feature>
<dbReference type="Pfam" id="PF07690">
    <property type="entry name" value="MFS_1"/>
    <property type="match status" value="1"/>
</dbReference>
<dbReference type="RefSeq" id="WP_073420881.1">
    <property type="nucleotide sequence ID" value="NZ_FQVX01000003.1"/>
</dbReference>
<proteinExistence type="predicted"/>
<feature type="transmembrane region" description="Helical" evidence="6">
    <location>
        <begin position="22"/>
        <end position="48"/>
    </location>
</feature>
<dbReference type="CDD" id="cd17324">
    <property type="entry name" value="MFS_NepI_like"/>
    <property type="match status" value="1"/>
</dbReference>
<dbReference type="AlphaFoldDB" id="A0A1M5LJ04"/>
<dbReference type="PANTHER" id="PTHR43124">
    <property type="entry name" value="PURINE EFFLUX PUMP PBUE"/>
    <property type="match status" value="1"/>
</dbReference>
<comment type="subcellular location">
    <subcellularLocation>
        <location evidence="1">Cell membrane</location>
        <topology evidence="1">Multi-pass membrane protein</topology>
    </subcellularLocation>
</comment>
<feature type="domain" description="Major facilitator superfamily (MFS) profile" evidence="7">
    <location>
        <begin position="25"/>
        <end position="400"/>
    </location>
</feature>
<evidence type="ECO:0000256" key="1">
    <source>
        <dbReference type="ARBA" id="ARBA00004651"/>
    </source>
</evidence>
<evidence type="ECO:0000256" key="5">
    <source>
        <dbReference type="ARBA" id="ARBA00023136"/>
    </source>
</evidence>
<keyword evidence="3 6" id="KW-0812">Transmembrane</keyword>
<feature type="transmembrane region" description="Helical" evidence="6">
    <location>
        <begin position="90"/>
        <end position="108"/>
    </location>
</feature>
<evidence type="ECO:0000256" key="3">
    <source>
        <dbReference type="ARBA" id="ARBA00022692"/>
    </source>
</evidence>
<evidence type="ECO:0000313" key="9">
    <source>
        <dbReference type="Proteomes" id="UP000184471"/>
    </source>
</evidence>
<dbReference type="SUPFAM" id="SSF103473">
    <property type="entry name" value="MFS general substrate transporter"/>
    <property type="match status" value="1"/>
</dbReference>
<dbReference type="STRING" id="1070870.SAMN05444351_2824"/>
<sequence>MSARAAAPPAPVRPVTLATPRVAVALVALALGGFAIGTTEFVTMGLLPDIASGVGVSIPAAGHVISAYALGVVVGAPVLAALGARLPRRALLVGLMAAFLVGNALSALAPGNTTLLLARFVSGLPHGAYFGVASLVAASLVGAELRGRAVSTVMLGLAVANVAGVPAATWLGQTLGWRAAYWAVVVLAVLTVAAVLAVVPSRPGDRDATVRAELGALRRPQVLLTLAVGTVGFGGMFAVYSYVAPLATEVTGLSRGTVPWVLFAFGVGGVIGTALGGRLADLALFRSLVGTLVALAVLLLLVGPAAGSGPTLLAGIFLLAVAASTLVVCLQLRLMEVAGEAQMLGAALNHSALNAANALGAWLGGVVIAAGYGYTAPSLVGAGLAVLGLAALAASAVLRRRELRALVAA</sequence>
<keyword evidence="5 6" id="KW-0472">Membrane</keyword>
<dbReference type="GO" id="GO:0022857">
    <property type="term" value="F:transmembrane transporter activity"/>
    <property type="evidence" value="ECO:0007669"/>
    <property type="project" value="InterPro"/>
</dbReference>
<protein>
    <submittedName>
        <fullName evidence="8">MFS transporter, DHA1 family, inner membrane transport protein</fullName>
    </submittedName>
</protein>
<feature type="transmembrane region" description="Helical" evidence="6">
    <location>
        <begin position="352"/>
        <end position="373"/>
    </location>
</feature>
<dbReference type="PROSITE" id="PS50850">
    <property type="entry name" value="MFS"/>
    <property type="match status" value="1"/>
</dbReference>